<dbReference type="InterPro" id="IPR017703">
    <property type="entry name" value="YgfZ/GCV_T_CS"/>
</dbReference>
<dbReference type="Gene3D" id="3.30.1360.120">
    <property type="entry name" value="Probable tRNA modification gtpase trme, domain 1"/>
    <property type="match status" value="1"/>
</dbReference>
<evidence type="ECO:0000256" key="1">
    <source>
        <dbReference type="ARBA" id="ARBA00022946"/>
    </source>
</evidence>
<gene>
    <name evidence="4" type="ORF">F8O04_03805</name>
</gene>
<evidence type="ECO:0000313" key="5">
    <source>
        <dbReference type="Proteomes" id="UP000431744"/>
    </source>
</evidence>
<evidence type="ECO:0000259" key="3">
    <source>
        <dbReference type="Pfam" id="PF01571"/>
    </source>
</evidence>
<dbReference type="PANTHER" id="PTHR22602:SF0">
    <property type="entry name" value="TRANSFERASE CAF17, MITOCHONDRIAL-RELATED"/>
    <property type="match status" value="1"/>
</dbReference>
<dbReference type="InterPro" id="IPR027266">
    <property type="entry name" value="TrmE/GcvT-like"/>
</dbReference>
<dbReference type="SUPFAM" id="SSF103025">
    <property type="entry name" value="Folate-binding domain"/>
    <property type="match status" value="1"/>
</dbReference>
<dbReference type="AlphaFoldDB" id="A0A6H9WER6"/>
<dbReference type="OrthoDB" id="9796287at2"/>
<dbReference type="EMBL" id="WBJY01000001">
    <property type="protein sequence ID" value="KAB1649402.1"/>
    <property type="molecule type" value="Genomic_DNA"/>
</dbReference>
<proteinExistence type="predicted"/>
<dbReference type="NCBIfam" id="TIGR03317">
    <property type="entry name" value="ygfZ_signature"/>
    <property type="match status" value="1"/>
</dbReference>
<comment type="caution">
    <text evidence="4">The sequence shown here is derived from an EMBL/GenBank/DDBJ whole genome shotgun (WGS) entry which is preliminary data.</text>
</comment>
<keyword evidence="1" id="KW-0809">Transit peptide</keyword>
<dbReference type="RefSeq" id="WP_158027992.1">
    <property type="nucleotide sequence ID" value="NZ_BMHG01000001.1"/>
</dbReference>
<organism evidence="4 5">
    <name type="scientific">Pseudoclavibacter endophyticus</name>
    <dbReference type="NCBI Taxonomy" id="1778590"/>
    <lineage>
        <taxon>Bacteria</taxon>
        <taxon>Bacillati</taxon>
        <taxon>Actinomycetota</taxon>
        <taxon>Actinomycetes</taxon>
        <taxon>Micrococcales</taxon>
        <taxon>Microbacteriaceae</taxon>
        <taxon>Pseudoclavibacter</taxon>
    </lineage>
</organism>
<feature type="region of interest" description="Disordered" evidence="2">
    <location>
        <begin position="1"/>
        <end position="33"/>
    </location>
</feature>
<dbReference type="Pfam" id="PF01571">
    <property type="entry name" value="GCV_T"/>
    <property type="match status" value="1"/>
</dbReference>
<dbReference type="Proteomes" id="UP000431744">
    <property type="component" value="Unassembled WGS sequence"/>
</dbReference>
<name>A0A6H9WER6_9MICO</name>
<dbReference type="GO" id="GO:0016226">
    <property type="term" value="P:iron-sulfur cluster assembly"/>
    <property type="evidence" value="ECO:0007669"/>
    <property type="project" value="TreeGrafter"/>
</dbReference>
<keyword evidence="5" id="KW-1185">Reference proteome</keyword>
<feature type="domain" description="GCVT N-terminal" evidence="3">
    <location>
        <begin position="53"/>
        <end position="163"/>
    </location>
</feature>
<accession>A0A6H9WER6</accession>
<dbReference type="InterPro" id="IPR045179">
    <property type="entry name" value="YgfZ/GcvT"/>
</dbReference>
<reference evidence="4 5" key="1">
    <citation type="submission" date="2019-09" db="EMBL/GenBank/DDBJ databases">
        <title>Phylogeny of genus Pseudoclavibacter and closely related genus.</title>
        <authorList>
            <person name="Li Y."/>
        </authorList>
    </citation>
    <scope>NUCLEOTIDE SEQUENCE [LARGE SCALE GENOMIC DNA]</scope>
    <source>
        <strain evidence="4 5">EGI 60007</strain>
    </source>
</reference>
<protein>
    <submittedName>
        <fullName evidence="4">Folate-binding protein YgfZ</fullName>
    </submittedName>
</protein>
<evidence type="ECO:0000256" key="2">
    <source>
        <dbReference type="SAM" id="MobiDB-lite"/>
    </source>
</evidence>
<evidence type="ECO:0000313" key="4">
    <source>
        <dbReference type="EMBL" id="KAB1649402.1"/>
    </source>
</evidence>
<dbReference type="PANTHER" id="PTHR22602">
    <property type="entry name" value="TRANSFERASE CAF17, MITOCHONDRIAL-RELATED"/>
    <property type="match status" value="1"/>
</dbReference>
<dbReference type="InterPro" id="IPR006222">
    <property type="entry name" value="GCVT_N"/>
</dbReference>
<sequence length="393" mass="41761">MADQSEPLELPRSPFLDLDGAVEGTGPDAGTPAHYGGFLTEQRRLARPGDGPVAIVDQGHLAVLRVEGGDRRSWLDSMTSQALAQLQPGDSAETLLLDANGRIEHAVAAVDDGASTWLITERSHAVGLAAWLNRMRFMLDVRVVPEHEGYGVVATLGPTGEAVPSDGAPDLGAAAPNGVPVVWRDPWADPPLGGVTYAMAARHPGAAWHLALHVLERPALAELARRAGAGEWALAGQDALEALRIAAWRPRLGRDVDSRAIPHELDWVRSAVHLTKGCYRGQETVAKVHNLGHPPRRLVALDLDGVAPEPGAALHVAGDEGRKMVGRVTSVALHFEEGPIALAIVKRSLAPDAVLATDVDEREIAAAQRVIVPIDAGRTVDVPKLRRLQARGD</sequence>